<reference evidence="2 3" key="1">
    <citation type="submission" date="2019-03" db="EMBL/GenBank/DDBJ databases">
        <title>Genomic Encyclopedia of Type Strains, Phase IV (KMG-IV): sequencing the most valuable type-strain genomes for metagenomic binning, comparative biology and taxonomic classification.</title>
        <authorList>
            <person name="Goeker M."/>
        </authorList>
    </citation>
    <scope>NUCLEOTIDE SEQUENCE [LARGE SCALE GENOMIC DNA]</scope>
    <source>
        <strain evidence="2 3">DSM 16380</strain>
    </source>
</reference>
<evidence type="ECO:0000259" key="1">
    <source>
        <dbReference type="PROSITE" id="PS51186"/>
    </source>
</evidence>
<gene>
    <name evidence="2" type="ORF">EV693_102108</name>
</gene>
<dbReference type="Gene3D" id="3.40.630.30">
    <property type="match status" value="1"/>
</dbReference>
<dbReference type="InterPro" id="IPR000182">
    <property type="entry name" value="GNAT_dom"/>
</dbReference>
<name>A0A4R2NBA3_9PAST</name>
<dbReference type="RefSeq" id="WP_132500684.1">
    <property type="nucleotide sequence ID" value="NZ_LVXA01000001.1"/>
</dbReference>
<sequence length="341" mass="39468">MYRYDCHTVATELEMSSLLCLYNQQFYKKLSQSELTKLINQHIEQSNADYVLPISIYKNDKIISFCIVHLYKKEKIKNIGNLTFSLLISDLKEDSISLLFSSIFKEIRSQGFNLDHIVGPIHNSILIPRGYRIFDDNIYTYGMPDNNLKTILALENYGAVKRKDIVEILYKYNKYDLILTSLDSKFLRRITDCKFELIDKDKIKKNSLELAEAYNQIWKDNWGFSGITSELILVAAESIPNILGMIAKKDNNIIGFTMMQYCEGMGRAFMAGVLNLYKNKGLSIALISHLSKTSISRGVSMYSIGWMLEDNKQIINTMKKFTRNGNSKLRSYRIYEIKYNV</sequence>
<feature type="domain" description="N-acetyltransferase" evidence="1">
    <location>
        <begin position="201"/>
        <end position="341"/>
    </location>
</feature>
<dbReference type="SUPFAM" id="SSF55729">
    <property type="entry name" value="Acyl-CoA N-acyltransferases (Nat)"/>
    <property type="match status" value="1"/>
</dbReference>
<dbReference type="GO" id="GO:0016747">
    <property type="term" value="F:acyltransferase activity, transferring groups other than amino-acyl groups"/>
    <property type="evidence" value="ECO:0007669"/>
    <property type="project" value="InterPro"/>
</dbReference>
<proteinExistence type="predicted"/>
<comment type="caution">
    <text evidence="2">The sequence shown here is derived from an EMBL/GenBank/DDBJ whole genome shotgun (WGS) entry which is preliminary data.</text>
</comment>
<organism evidence="2 3">
    <name type="scientific">Nicoletella semolina</name>
    <dbReference type="NCBI Taxonomy" id="271160"/>
    <lineage>
        <taxon>Bacteria</taxon>
        <taxon>Pseudomonadati</taxon>
        <taxon>Pseudomonadota</taxon>
        <taxon>Gammaproteobacteria</taxon>
        <taxon>Pasteurellales</taxon>
        <taxon>Pasteurellaceae</taxon>
        <taxon>Nicoletella</taxon>
    </lineage>
</organism>
<dbReference type="PANTHER" id="PTHR41368">
    <property type="entry name" value="PROTEIN YGHO"/>
    <property type="match status" value="1"/>
</dbReference>
<keyword evidence="3" id="KW-1185">Reference proteome</keyword>
<dbReference type="InterPro" id="IPR016181">
    <property type="entry name" value="Acyl_CoA_acyltransferase"/>
</dbReference>
<protein>
    <recommendedName>
        <fullName evidence="1">N-acetyltransferase domain-containing protein</fullName>
    </recommendedName>
</protein>
<dbReference type="PANTHER" id="PTHR41368:SF1">
    <property type="entry name" value="PROTEIN YGHO"/>
    <property type="match status" value="1"/>
</dbReference>
<dbReference type="AlphaFoldDB" id="A0A4R2NBA3"/>
<dbReference type="PROSITE" id="PS51186">
    <property type="entry name" value="GNAT"/>
    <property type="match status" value="1"/>
</dbReference>
<dbReference type="OrthoDB" id="9806005at2"/>
<dbReference type="EMBL" id="SLXJ01000002">
    <property type="protein sequence ID" value="TCP18429.1"/>
    <property type="molecule type" value="Genomic_DNA"/>
</dbReference>
<accession>A0A4R2NBA3</accession>
<evidence type="ECO:0000313" key="3">
    <source>
        <dbReference type="Proteomes" id="UP000295537"/>
    </source>
</evidence>
<evidence type="ECO:0000313" key="2">
    <source>
        <dbReference type="EMBL" id="TCP18429.1"/>
    </source>
</evidence>
<dbReference type="Proteomes" id="UP000295537">
    <property type="component" value="Unassembled WGS sequence"/>
</dbReference>
<dbReference type="InterPro" id="IPR039968">
    <property type="entry name" value="BcerS-like"/>
</dbReference>